<evidence type="ECO:0000313" key="1">
    <source>
        <dbReference type="EMBL" id="GAI88897.1"/>
    </source>
</evidence>
<organism evidence="1">
    <name type="scientific">marine sediment metagenome</name>
    <dbReference type="NCBI Taxonomy" id="412755"/>
    <lineage>
        <taxon>unclassified sequences</taxon>
        <taxon>metagenomes</taxon>
        <taxon>ecological metagenomes</taxon>
    </lineage>
</organism>
<accession>X1S779</accession>
<comment type="caution">
    <text evidence="1">The sequence shown here is derived from an EMBL/GenBank/DDBJ whole genome shotgun (WGS) entry which is preliminary data.</text>
</comment>
<gene>
    <name evidence="1" type="ORF">S12H4_39834</name>
</gene>
<feature type="non-terminal residue" evidence="1">
    <location>
        <position position="98"/>
    </location>
</feature>
<name>X1S779_9ZZZZ</name>
<dbReference type="EMBL" id="BARW01024117">
    <property type="protein sequence ID" value="GAI88897.1"/>
    <property type="molecule type" value="Genomic_DNA"/>
</dbReference>
<reference evidence="1" key="1">
    <citation type="journal article" date="2014" name="Front. Microbiol.">
        <title>High frequency of phylogenetically diverse reductive dehalogenase-homologous genes in deep subseafloor sedimentary metagenomes.</title>
        <authorList>
            <person name="Kawai M."/>
            <person name="Futagami T."/>
            <person name="Toyoda A."/>
            <person name="Takaki Y."/>
            <person name="Nishi S."/>
            <person name="Hori S."/>
            <person name="Arai W."/>
            <person name="Tsubouchi T."/>
            <person name="Morono Y."/>
            <person name="Uchiyama I."/>
            <person name="Ito T."/>
            <person name="Fujiyama A."/>
            <person name="Inagaki F."/>
            <person name="Takami H."/>
        </authorList>
    </citation>
    <scope>NUCLEOTIDE SEQUENCE</scope>
    <source>
        <strain evidence="1">Expedition CK06-06</strain>
    </source>
</reference>
<proteinExistence type="predicted"/>
<protein>
    <submittedName>
        <fullName evidence="1">Uncharacterized protein</fullName>
    </submittedName>
</protein>
<sequence>MPLATRPNAMYEVVLSTDAELPEAEQPVFVFRYLSILEWEEIAKLNDEFEKAIEAPIMIDLAFQVIKKTLHGWRNMRTPAGKEIAYNPEKLKSMVSLS</sequence>
<dbReference type="AlphaFoldDB" id="X1S779"/>